<protein>
    <recommendedName>
        <fullName evidence="3">DUF3168 domain-containing protein</fullName>
    </recommendedName>
</protein>
<comment type="caution">
    <text evidence="1">The sequence shown here is derived from an EMBL/GenBank/DDBJ whole genome shotgun (WGS) entry which is preliminary data.</text>
</comment>
<dbReference type="Proteomes" id="UP000283513">
    <property type="component" value="Unassembled WGS sequence"/>
</dbReference>
<evidence type="ECO:0000313" key="2">
    <source>
        <dbReference type="Proteomes" id="UP000283513"/>
    </source>
</evidence>
<reference evidence="1 2" key="1">
    <citation type="submission" date="2018-08" db="EMBL/GenBank/DDBJ databases">
        <title>A genome reference for cultivated species of the human gut microbiota.</title>
        <authorList>
            <person name="Zou Y."/>
            <person name="Xue W."/>
            <person name="Luo G."/>
        </authorList>
    </citation>
    <scope>NUCLEOTIDE SEQUENCE [LARGE SCALE GENOMIC DNA]</scope>
    <source>
        <strain evidence="1 2">AM37-1AC</strain>
    </source>
</reference>
<organism evidence="1 2">
    <name type="scientific">Roseburia intestinalis</name>
    <dbReference type="NCBI Taxonomy" id="166486"/>
    <lineage>
        <taxon>Bacteria</taxon>
        <taxon>Bacillati</taxon>
        <taxon>Bacillota</taxon>
        <taxon>Clostridia</taxon>
        <taxon>Lachnospirales</taxon>
        <taxon>Lachnospiraceae</taxon>
        <taxon>Roseburia</taxon>
    </lineage>
</organism>
<accession>A0A3R6E1J7</accession>
<dbReference type="AlphaFoldDB" id="A0A3R6E1J7"/>
<gene>
    <name evidence="1" type="ORF">DW856_18920</name>
</gene>
<proteinExistence type="predicted"/>
<dbReference type="RefSeq" id="WP_118599438.1">
    <property type="nucleotide sequence ID" value="NZ_QSHO01000028.1"/>
</dbReference>
<sequence>MEEKEKLTIQDAGNAQKGILALALAYPDYPKLFKADNTTIRWNSVNTDRSIGLFPMQGAVYLKKYVSGSYVAQMPFQMVYKCAPTTNKASIEAQDMLNSLAAWMEESGIEFKDPHLTLQSIARTSPVFGSEQDDKTVMYAVNMQLKYFYKK</sequence>
<name>A0A3R6E1J7_9FIRM</name>
<evidence type="ECO:0008006" key="3">
    <source>
        <dbReference type="Google" id="ProtNLM"/>
    </source>
</evidence>
<evidence type="ECO:0000313" key="1">
    <source>
        <dbReference type="EMBL" id="RHC12350.1"/>
    </source>
</evidence>
<dbReference type="EMBL" id="QSHO01000028">
    <property type="protein sequence ID" value="RHC12350.1"/>
    <property type="molecule type" value="Genomic_DNA"/>
</dbReference>